<gene>
    <name evidence="8" type="ORF">UFOPK2582_00220</name>
    <name evidence="9" type="ORF">UFOPK3046_00625</name>
    <name evidence="10" type="ORF">UFOPK4173_00253</name>
    <name evidence="11" type="ORF">UFOPK4354_00863</name>
</gene>
<dbReference type="PANTHER" id="PTHR30624">
    <property type="entry name" value="UNCHARACTERIZED PROTEIN TLDD AND PMBA"/>
    <property type="match status" value="1"/>
</dbReference>
<dbReference type="PIRSF" id="PIRSF004919">
    <property type="entry name" value="TldD"/>
    <property type="match status" value="1"/>
</dbReference>
<dbReference type="SUPFAM" id="SSF111283">
    <property type="entry name" value="Putative modulator of DNA gyrase, PmbA/TldD"/>
    <property type="match status" value="1"/>
</dbReference>
<dbReference type="GO" id="GO:0006508">
    <property type="term" value="P:proteolysis"/>
    <property type="evidence" value="ECO:0007669"/>
    <property type="project" value="UniProtKB-KW"/>
</dbReference>
<evidence type="ECO:0000256" key="3">
    <source>
        <dbReference type="ARBA" id="ARBA00022801"/>
    </source>
</evidence>
<dbReference type="EMBL" id="CAFBQW010000081">
    <property type="protein sequence ID" value="CAB5065996.1"/>
    <property type="molecule type" value="Genomic_DNA"/>
</dbReference>
<dbReference type="InterPro" id="IPR025502">
    <property type="entry name" value="TldD"/>
</dbReference>
<dbReference type="FunFam" id="3.30.2290.10:FF:000003">
    <property type="entry name" value="Zinc-dependent protease, TldD/PmbA family"/>
    <property type="match status" value="1"/>
</dbReference>
<evidence type="ECO:0000259" key="6">
    <source>
        <dbReference type="Pfam" id="PF19289"/>
    </source>
</evidence>
<feature type="domain" description="Metalloprotease TldD/E central" evidence="7">
    <location>
        <begin position="113"/>
        <end position="220"/>
    </location>
</feature>
<evidence type="ECO:0000313" key="10">
    <source>
        <dbReference type="EMBL" id="CAB5026489.1"/>
    </source>
</evidence>
<evidence type="ECO:0000313" key="11">
    <source>
        <dbReference type="EMBL" id="CAB5065996.1"/>
    </source>
</evidence>
<dbReference type="AlphaFoldDB" id="A0A6J7RCK1"/>
<name>A0A6J7RCK1_9ZZZZ</name>
<evidence type="ECO:0000313" key="9">
    <source>
        <dbReference type="EMBL" id="CAB4802089.1"/>
    </source>
</evidence>
<feature type="domain" description="Metalloprotease TldD/E C-terminal" evidence="6">
    <location>
        <begin position="227"/>
        <end position="460"/>
    </location>
</feature>
<proteinExistence type="inferred from homology"/>
<accession>A0A6J7RCK1</accession>
<evidence type="ECO:0000259" key="7">
    <source>
        <dbReference type="Pfam" id="PF19290"/>
    </source>
</evidence>
<dbReference type="InterPro" id="IPR045569">
    <property type="entry name" value="Metalloprtase-TldD/E_C"/>
</dbReference>
<dbReference type="GO" id="GO:0008237">
    <property type="term" value="F:metallopeptidase activity"/>
    <property type="evidence" value="ECO:0007669"/>
    <property type="project" value="UniProtKB-KW"/>
</dbReference>
<dbReference type="GO" id="GO:0005829">
    <property type="term" value="C:cytosol"/>
    <property type="evidence" value="ECO:0007669"/>
    <property type="project" value="TreeGrafter"/>
</dbReference>
<evidence type="ECO:0000259" key="5">
    <source>
        <dbReference type="Pfam" id="PF01523"/>
    </source>
</evidence>
<reference evidence="10" key="1">
    <citation type="submission" date="2020-05" db="EMBL/GenBank/DDBJ databases">
        <authorList>
            <person name="Chiriac C."/>
            <person name="Salcher M."/>
            <person name="Ghai R."/>
            <person name="Kavagutti S V."/>
        </authorList>
    </citation>
    <scope>NUCLEOTIDE SEQUENCE</scope>
</reference>
<evidence type="ECO:0000256" key="2">
    <source>
        <dbReference type="ARBA" id="ARBA00022670"/>
    </source>
</evidence>
<keyword evidence="2" id="KW-0645">Protease</keyword>
<dbReference type="Pfam" id="PF01523">
    <property type="entry name" value="PmbA_TldD_1st"/>
    <property type="match status" value="1"/>
</dbReference>
<protein>
    <submittedName>
        <fullName evidence="10">Unannotated protein</fullName>
    </submittedName>
</protein>
<dbReference type="Gene3D" id="3.30.2290.10">
    <property type="entry name" value="PmbA/TldD superfamily"/>
    <property type="match status" value="1"/>
</dbReference>
<dbReference type="EMBL" id="CAFBPW010000015">
    <property type="protein sequence ID" value="CAB5026489.1"/>
    <property type="molecule type" value="Genomic_DNA"/>
</dbReference>
<keyword evidence="3" id="KW-0378">Hydrolase</keyword>
<dbReference type="InterPro" id="IPR045570">
    <property type="entry name" value="Metalloprtase-TldD/E_cen_dom"/>
</dbReference>
<dbReference type="EMBL" id="CAEZXS010000013">
    <property type="protein sequence ID" value="CAB4687847.1"/>
    <property type="molecule type" value="Genomic_DNA"/>
</dbReference>
<dbReference type="Pfam" id="PF19290">
    <property type="entry name" value="PmbA_TldD_2nd"/>
    <property type="match status" value="1"/>
</dbReference>
<dbReference type="InterPro" id="IPR035068">
    <property type="entry name" value="TldD/PmbA_N"/>
</dbReference>
<dbReference type="InterPro" id="IPR036059">
    <property type="entry name" value="TldD/PmbA_sf"/>
</dbReference>
<evidence type="ECO:0000256" key="1">
    <source>
        <dbReference type="ARBA" id="ARBA00005836"/>
    </source>
</evidence>
<feature type="domain" description="Metalloprotease TldD/E N-terminal" evidence="5">
    <location>
        <begin position="22"/>
        <end position="86"/>
    </location>
</feature>
<dbReference type="Pfam" id="PF19289">
    <property type="entry name" value="PmbA_TldD_3rd"/>
    <property type="match status" value="1"/>
</dbReference>
<sequence length="464" mass="47902">MLEEPTIQRVLAAAASRGADFAEIFAEEKRSSSALLDDGRIEELTSGRDRGAGIRVVVGESTGFAHTSDLSEAGLIAAAETAASAARGSGTGTTIVDLDRVNAPRPNLVRIMPGDVPKAKKVELLLMANEMARAEGAAITQVSARYADSHRRILVANTDGTLGTDEQVKTLFSISAVASGDTGMQTGRESIGRSVGFELFDTYEVGDLARTAAQRAITKLAARPAPSGEMTVVIGPGGGGVMFHEACGHGLEADLVGKGASVFAGRLGEQVASSLVTLVDDGTMGGEWGCFAIDDEGRPAQRNVLIQDGILVDYMWDGLRARAEGRASSGNGRRQSYQHLPMVRMTNTYLLGGTSTPDQILSDTESGVYISHLGGGQVNTATGDFVFGMTEAYLIEGGRITEPLREGNLIGNGPGVLTSIDAVGNDFAMGGPGTCGKDGQGVPVGDGVPTLRVASGLTIGGTAA</sequence>
<comment type="similarity">
    <text evidence="1">Belongs to the peptidase U62 family.</text>
</comment>
<evidence type="ECO:0000313" key="8">
    <source>
        <dbReference type="EMBL" id="CAB4687847.1"/>
    </source>
</evidence>
<dbReference type="PANTHER" id="PTHR30624:SF4">
    <property type="entry name" value="METALLOPROTEASE TLDD"/>
    <property type="match status" value="1"/>
</dbReference>
<keyword evidence="4" id="KW-0482">Metalloprotease</keyword>
<dbReference type="InterPro" id="IPR051463">
    <property type="entry name" value="Peptidase_U62_metallo"/>
</dbReference>
<dbReference type="EMBL" id="CAFAAQ010000039">
    <property type="protein sequence ID" value="CAB4802089.1"/>
    <property type="molecule type" value="Genomic_DNA"/>
</dbReference>
<organism evidence="10">
    <name type="scientific">freshwater metagenome</name>
    <dbReference type="NCBI Taxonomy" id="449393"/>
    <lineage>
        <taxon>unclassified sequences</taxon>
        <taxon>metagenomes</taxon>
        <taxon>ecological metagenomes</taxon>
    </lineage>
</organism>
<dbReference type="InterPro" id="IPR002510">
    <property type="entry name" value="Metalloprtase-TldD/E_N"/>
</dbReference>
<evidence type="ECO:0000256" key="4">
    <source>
        <dbReference type="ARBA" id="ARBA00023049"/>
    </source>
</evidence>